<proteinExistence type="predicted"/>
<dbReference type="InterPro" id="IPR046713">
    <property type="entry name" value="DUF6786"/>
</dbReference>
<comment type="caution">
    <text evidence="2">The sequence shown here is derived from an EMBL/GenBank/DDBJ whole genome shotgun (WGS) entry which is preliminary data.</text>
</comment>
<evidence type="ECO:0000313" key="2">
    <source>
        <dbReference type="EMBL" id="MFC3155491.1"/>
    </source>
</evidence>
<organism evidence="2 3">
    <name type="scientific">Gilvimarinus japonicus</name>
    <dbReference type="NCBI Taxonomy" id="1796469"/>
    <lineage>
        <taxon>Bacteria</taxon>
        <taxon>Pseudomonadati</taxon>
        <taxon>Pseudomonadota</taxon>
        <taxon>Gammaproteobacteria</taxon>
        <taxon>Cellvibrionales</taxon>
        <taxon>Cellvibrionaceae</taxon>
        <taxon>Gilvimarinus</taxon>
    </lineage>
</organism>
<protein>
    <submittedName>
        <fullName evidence="2">DUF6786 family protein</fullName>
    </submittedName>
</protein>
<dbReference type="RefSeq" id="WP_382416213.1">
    <property type="nucleotide sequence ID" value="NZ_AP031500.1"/>
</dbReference>
<reference evidence="3" key="1">
    <citation type="journal article" date="2019" name="Int. J. Syst. Evol. Microbiol.">
        <title>The Global Catalogue of Microorganisms (GCM) 10K type strain sequencing project: providing services to taxonomists for standard genome sequencing and annotation.</title>
        <authorList>
            <consortium name="The Broad Institute Genomics Platform"/>
            <consortium name="The Broad Institute Genome Sequencing Center for Infectious Disease"/>
            <person name="Wu L."/>
            <person name="Ma J."/>
        </authorList>
    </citation>
    <scope>NUCLEOTIDE SEQUENCE [LARGE SCALE GENOMIC DNA]</scope>
    <source>
        <strain evidence="3">KCTC 52141</strain>
    </source>
</reference>
<gene>
    <name evidence="2" type="ORF">ACFOEB_09805</name>
</gene>
<keyword evidence="3" id="KW-1185">Reference proteome</keyword>
<feature type="chain" id="PRO_5046044832" evidence="1">
    <location>
        <begin position="23"/>
        <end position="94"/>
    </location>
</feature>
<name>A0ABV7HRS1_9GAMM</name>
<sequence length="94" mass="10311">MKLSRFMLWIGVTWMIATPTQADSFADDLALMQQHFAPIVLRDGARRIVVMAELQGRVIVSILAGDNADSIAQQALGLSLNHIETVFSNAEDTP</sequence>
<evidence type="ECO:0000256" key="1">
    <source>
        <dbReference type="SAM" id="SignalP"/>
    </source>
</evidence>
<accession>A0ABV7HRS1</accession>
<dbReference type="EMBL" id="JBHRTL010000006">
    <property type="protein sequence ID" value="MFC3155491.1"/>
    <property type="molecule type" value="Genomic_DNA"/>
</dbReference>
<dbReference type="Proteomes" id="UP001595548">
    <property type="component" value="Unassembled WGS sequence"/>
</dbReference>
<feature type="signal peptide" evidence="1">
    <location>
        <begin position="1"/>
        <end position="22"/>
    </location>
</feature>
<dbReference type="Pfam" id="PF20583">
    <property type="entry name" value="DUF6786"/>
    <property type="match status" value="1"/>
</dbReference>
<evidence type="ECO:0000313" key="3">
    <source>
        <dbReference type="Proteomes" id="UP001595548"/>
    </source>
</evidence>
<keyword evidence="1" id="KW-0732">Signal</keyword>